<dbReference type="RefSeq" id="WP_192765715.1">
    <property type="nucleotide sequence ID" value="NZ_JADBEB010000001.1"/>
</dbReference>
<dbReference type="InterPro" id="IPR009006">
    <property type="entry name" value="Ala_racemase/Decarboxylase_C"/>
</dbReference>
<dbReference type="GO" id="GO:0008836">
    <property type="term" value="F:diaminopimelate decarboxylase activity"/>
    <property type="evidence" value="ECO:0007669"/>
    <property type="project" value="UniProtKB-EC"/>
</dbReference>
<dbReference type="GO" id="GO:0006596">
    <property type="term" value="P:polyamine biosynthetic process"/>
    <property type="evidence" value="ECO:0007669"/>
    <property type="project" value="InterPro"/>
</dbReference>
<dbReference type="PRINTS" id="PR01179">
    <property type="entry name" value="ODADCRBXLASE"/>
</dbReference>
<dbReference type="EMBL" id="JADBEB010000001">
    <property type="protein sequence ID" value="MBE1485541.1"/>
    <property type="molecule type" value="Genomic_DNA"/>
</dbReference>
<reference evidence="7" key="1">
    <citation type="submission" date="2020-10" db="EMBL/GenBank/DDBJ databases">
        <title>Sequencing the genomes of 1000 actinobacteria strains.</title>
        <authorList>
            <person name="Klenk H.-P."/>
        </authorList>
    </citation>
    <scope>NUCLEOTIDE SEQUENCE</scope>
    <source>
        <strain evidence="7">DSM 46832</strain>
    </source>
</reference>
<proteinExistence type="inferred from homology"/>
<evidence type="ECO:0000256" key="3">
    <source>
        <dbReference type="PIRSR" id="PIRSR600183-50"/>
    </source>
</evidence>
<dbReference type="Pfam" id="PF00278">
    <property type="entry name" value="Orn_DAP_Arg_deC"/>
    <property type="match status" value="1"/>
</dbReference>
<sequence length="418" mass="43171">MIDFASIASRFGTPAYVYDVDSVTRSADRLRAALPNGTRIYYSLKANPHPDLVGALSAAGCHAEITSSGEVDVALVAGVDATDCLYTGPGKSAEALNYALDRGVTFFSVESGTDLRRLAAAARARDVEAQCLIRVNGFAAGGSGLRMTGTASQFGVDIAEVPALVRTAAEHRGVRIRGAHFYSISNASSEEGLSTELRGSIRAALWLRDQGLPLEVLDIGGGFAAPYARPGHPVGYPALGEALVAELDAGLDGWRDGRPQVAVESGRYLVAGAGTLLTTVLDIKESYGSRFAVLDAGINQLGGLSGLRRLLPMSAQPAEAVADPGSTPVSLAGPLCTPLDMLGRGLGLPDVTVGDVLTIPNVGAYGLTASLLGFLGHPVAAEVVVAGGRVRSASRVELRRTPLPDRDGGGHPVPPAVR</sequence>
<evidence type="ECO:0000313" key="7">
    <source>
        <dbReference type="EMBL" id="MBE1485541.1"/>
    </source>
</evidence>
<keyword evidence="7" id="KW-0456">Lyase</keyword>
<evidence type="ECO:0000313" key="8">
    <source>
        <dbReference type="Proteomes" id="UP000649753"/>
    </source>
</evidence>
<comment type="similarity">
    <text evidence="4">Belongs to the Orn/Lys/Arg decarboxylase class-II family.</text>
</comment>
<feature type="domain" description="Rhodanese" evidence="6">
    <location>
        <begin position="200"/>
        <end position="235"/>
    </location>
</feature>
<evidence type="ECO:0000256" key="5">
    <source>
        <dbReference type="SAM" id="MobiDB-lite"/>
    </source>
</evidence>
<dbReference type="PROSITE" id="PS50206">
    <property type="entry name" value="RHODANESE_3"/>
    <property type="match status" value="1"/>
</dbReference>
<keyword evidence="8" id="KW-1185">Reference proteome</keyword>
<comment type="caution">
    <text evidence="7">The sequence shown here is derived from an EMBL/GenBank/DDBJ whole genome shotgun (WGS) entry which is preliminary data.</text>
</comment>
<dbReference type="PANTHER" id="PTHR43727">
    <property type="entry name" value="DIAMINOPIMELATE DECARBOXYLASE"/>
    <property type="match status" value="1"/>
</dbReference>
<organism evidence="7 8">
    <name type="scientific">Plantactinospora soyae</name>
    <dbReference type="NCBI Taxonomy" id="1544732"/>
    <lineage>
        <taxon>Bacteria</taxon>
        <taxon>Bacillati</taxon>
        <taxon>Actinomycetota</taxon>
        <taxon>Actinomycetes</taxon>
        <taxon>Micromonosporales</taxon>
        <taxon>Micromonosporaceae</taxon>
        <taxon>Plantactinospora</taxon>
    </lineage>
</organism>
<dbReference type="Pfam" id="PF02784">
    <property type="entry name" value="Orn_Arg_deC_N"/>
    <property type="match status" value="1"/>
</dbReference>
<evidence type="ECO:0000259" key="6">
    <source>
        <dbReference type="PROSITE" id="PS50206"/>
    </source>
</evidence>
<keyword evidence="2 3" id="KW-0663">Pyridoxal phosphate</keyword>
<feature type="active site" description="Proton donor" evidence="3">
    <location>
        <position position="336"/>
    </location>
</feature>
<evidence type="ECO:0000256" key="4">
    <source>
        <dbReference type="RuleBase" id="RU003737"/>
    </source>
</evidence>
<feature type="modified residue" description="N6-(pyridoxal phosphate)lysine" evidence="3">
    <location>
        <position position="45"/>
    </location>
</feature>
<dbReference type="EC" id="4.1.1.20" evidence="7"/>
<dbReference type="InterPro" id="IPR029066">
    <property type="entry name" value="PLP-binding_barrel"/>
</dbReference>
<dbReference type="PANTHER" id="PTHR43727:SF2">
    <property type="entry name" value="GROUP IV DECARBOXYLASE"/>
    <property type="match status" value="1"/>
</dbReference>
<dbReference type="SUPFAM" id="SSF50621">
    <property type="entry name" value="Alanine racemase C-terminal domain-like"/>
    <property type="match status" value="1"/>
</dbReference>
<dbReference type="Proteomes" id="UP000649753">
    <property type="component" value="Unassembled WGS sequence"/>
</dbReference>
<comment type="cofactor">
    <cofactor evidence="1 3">
        <name>pyridoxal 5'-phosphate</name>
        <dbReference type="ChEBI" id="CHEBI:597326"/>
    </cofactor>
</comment>
<dbReference type="Gene3D" id="3.20.20.10">
    <property type="entry name" value="Alanine racemase"/>
    <property type="match status" value="1"/>
</dbReference>
<dbReference type="SUPFAM" id="SSF51419">
    <property type="entry name" value="PLP-binding barrel"/>
    <property type="match status" value="1"/>
</dbReference>
<accession>A0A927M2M6</accession>
<dbReference type="InterPro" id="IPR000183">
    <property type="entry name" value="Orn/DAP/Arg_de-COase"/>
</dbReference>
<protein>
    <submittedName>
        <fullName evidence="7">Diaminopimelate decarboxylase</fullName>
        <ecNumber evidence="7">4.1.1.20</ecNumber>
    </submittedName>
</protein>
<dbReference type="InterPro" id="IPR002433">
    <property type="entry name" value="Orn_de-COase"/>
</dbReference>
<feature type="compositionally biased region" description="Basic and acidic residues" evidence="5">
    <location>
        <begin position="398"/>
        <end position="409"/>
    </location>
</feature>
<dbReference type="Gene3D" id="2.40.37.10">
    <property type="entry name" value="Lyase, Ornithine Decarboxylase, Chain A, domain 1"/>
    <property type="match status" value="1"/>
</dbReference>
<dbReference type="InterPro" id="IPR022644">
    <property type="entry name" value="De-COase2_N"/>
</dbReference>
<dbReference type="PRINTS" id="PR01182">
    <property type="entry name" value="ORNDCRBXLASE"/>
</dbReference>
<evidence type="ECO:0000256" key="2">
    <source>
        <dbReference type="ARBA" id="ARBA00022898"/>
    </source>
</evidence>
<feature type="region of interest" description="Disordered" evidence="5">
    <location>
        <begin position="398"/>
        <end position="418"/>
    </location>
</feature>
<dbReference type="InterPro" id="IPR001763">
    <property type="entry name" value="Rhodanese-like_dom"/>
</dbReference>
<evidence type="ECO:0000256" key="1">
    <source>
        <dbReference type="ARBA" id="ARBA00001933"/>
    </source>
</evidence>
<name>A0A927M2M6_9ACTN</name>
<dbReference type="GO" id="GO:0009089">
    <property type="term" value="P:lysine biosynthetic process via diaminopimelate"/>
    <property type="evidence" value="ECO:0007669"/>
    <property type="project" value="TreeGrafter"/>
</dbReference>
<dbReference type="InterPro" id="IPR022643">
    <property type="entry name" value="De-COase2_C"/>
</dbReference>
<dbReference type="AlphaFoldDB" id="A0A927M2M6"/>
<gene>
    <name evidence="7" type="ORF">H4W31_001179</name>
</gene>